<keyword evidence="4" id="KW-1185">Reference proteome</keyword>
<keyword evidence="1" id="KW-0472">Membrane</keyword>
<feature type="transmembrane region" description="Helical" evidence="1">
    <location>
        <begin position="259"/>
        <end position="278"/>
    </location>
</feature>
<evidence type="ECO:0000313" key="3">
    <source>
        <dbReference type="EMBL" id="ODQ61645.1"/>
    </source>
</evidence>
<dbReference type="RefSeq" id="XP_019040852.1">
    <property type="nucleotide sequence ID" value="XM_019182864.1"/>
</dbReference>
<gene>
    <name evidence="3" type="ORF">WICANDRAFT_59728</name>
</gene>
<keyword evidence="1" id="KW-0812">Transmembrane</keyword>
<feature type="transmembrane region" description="Helical" evidence="1">
    <location>
        <begin position="298"/>
        <end position="317"/>
    </location>
</feature>
<feature type="transmembrane region" description="Helical" evidence="1">
    <location>
        <begin position="372"/>
        <end position="396"/>
    </location>
</feature>
<protein>
    <recommendedName>
        <fullName evidence="5">Intimal thickness related receptor IRP domain-containing protein</fullName>
    </recommendedName>
</protein>
<feature type="signal peptide" evidence="2">
    <location>
        <begin position="1"/>
        <end position="18"/>
    </location>
</feature>
<feature type="transmembrane region" description="Helical" evidence="1">
    <location>
        <begin position="337"/>
        <end position="357"/>
    </location>
</feature>
<feature type="transmembrane region" description="Helical" evidence="1">
    <location>
        <begin position="187"/>
        <end position="205"/>
    </location>
</feature>
<reference evidence="3 4" key="1">
    <citation type="journal article" date="2016" name="Proc. Natl. Acad. Sci. U.S.A.">
        <title>Comparative genomics of biotechnologically important yeasts.</title>
        <authorList>
            <person name="Riley R."/>
            <person name="Haridas S."/>
            <person name="Wolfe K.H."/>
            <person name="Lopes M.R."/>
            <person name="Hittinger C.T."/>
            <person name="Goeker M."/>
            <person name="Salamov A.A."/>
            <person name="Wisecaver J.H."/>
            <person name="Long T.M."/>
            <person name="Calvey C.H."/>
            <person name="Aerts A.L."/>
            <person name="Barry K.W."/>
            <person name="Choi C."/>
            <person name="Clum A."/>
            <person name="Coughlan A.Y."/>
            <person name="Deshpande S."/>
            <person name="Douglass A.P."/>
            <person name="Hanson S.J."/>
            <person name="Klenk H.-P."/>
            <person name="LaButti K.M."/>
            <person name="Lapidus A."/>
            <person name="Lindquist E.A."/>
            <person name="Lipzen A.M."/>
            <person name="Meier-Kolthoff J.P."/>
            <person name="Ohm R.A."/>
            <person name="Otillar R.P."/>
            <person name="Pangilinan J.L."/>
            <person name="Peng Y."/>
            <person name="Rokas A."/>
            <person name="Rosa C.A."/>
            <person name="Scheuner C."/>
            <person name="Sibirny A.A."/>
            <person name="Slot J.C."/>
            <person name="Stielow J.B."/>
            <person name="Sun H."/>
            <person name="Kurtzman C.P."/>
            <person name="Blackwell M."/>
            <person name="Grigoriev I.V."/>
            <person name="Jeffries T.W."/>
        </authorList>
    </citation>
    <scope>NUCLEOTIDE SEQUENCE [LARGE SCALE GENOMIC DNA]</scope>
    <source>
        <strain evidence="4">ATCC 58044 / CBS 1984 / NCYC 433 / NRRL Y-366-8</strain>
    </source>
</reference>
<accession>A0A1E3P8A7</accession>
<feature type="transmembrane region" description="Helical" evidence="1">
    <location>
        <begin position="225"/>
        <end position="247"/>
    </location>
</feature>
<dbReference type="AlphaFoldDB" id="A0A1E3P8A7"/>
<organism evidence="3 4">
    <name type="scientific">Wickerhamomyces anomalus (strain ATCC 58044 / CBS 1984 / NCYC 433 / NRRL Y-366-8)</name>
    <name type="common">Yeast</name>
    <name type="synonym">Hansenula anomala</name>
    <dbReference type="NCBI Taxonomy" id="683960"/>
    <lineage>
        <taxon>Eukaryota</taxon>
        <taxon>Fungi</taxon>
        <taxon>Dikarya</taxon>
        <taxon>Ascomycota</taxon>
        <taxon>Saccharomycotina</taxon>
        <taxon>Saccharomycetes</taxon>
        <taxon>Phaffomycetales</taxon>
        <taxon>Wickerhamomycetaceae</taxon>
        <taxon>Wickerhamomyces</taxon>
    </lineage>
</organism>
<evidence type="ECO:0000256" key="1">
    <source>
        <dbReference type="SAM" id="Phobius"/>
    </source>
</evidence>
<name>A0A1E3P8A7_WICAA</name>
<evidence type="ECO:0008006" key="5">
    <source>
        <dbReference type="Google" id="ProtNLM"/>
    </source>
</evidence>
<dbReference type="EMBL" id="KV454208">
    <property type="protein sequence ID" value="ODQ61645.1"/>
    <property type="molecule type" value="Genomic_DNA"/>
</dbReference>
<proteinExistence type="predicted"/>
<dbReference type="Proteomes" id="UP000094112">
    <property type="component" value="Unassembled WGS sequence"/>
</dbReference>
<evidence type="ECO:0000256" key="2">
    <source>
        <dbReference type="SAM" id="SignalP"/>
    </source>
</evidence>
<feature type="chain" id="PRO_5009133753" description="Intimal thickness related receptor IRP domain-containing protein" evidence="2">
    <location>
        <begin position="19"/>
        <end position="425"/>
    </location>
</feature>
<evidence type="ECO:0000313" key="4">
    <source>
        <dbReference type="Proteomes" id="UP000094112"/>
    </source>
</evidence>
<dbReference type="GeneID" id="30200110"/>
<keyword evidence="1" id="KW-1133">Transmembrane helix</keyword>
<dbReference type="OrthoDB" id="10512565at2759"/>
<feature type="transmembrane region" description="Helical" evidence="1">
    <location>
        <begin position="163"/>
        <end position="180"/>
    </location>
</feature>
<sequence length="425" mass="49090">MRIISILPLFLLGSLINCHQLTLNEYTSERCSFVNKSIQVQVHSTHDDISIRYLIFHYKDILISDIPNYKNHDKDAPKRCGDDGCGGGYGYDVHFEPDQQHDPVSNGVLSKEKGNLLYDVSNPGFYCIYLDPNADYYGDVIFENNFGHLDVDNYTRLSFKRTFYLPLLTVILLFTFLWKYPLKFKRFVGAVWLIQVIESVSLGLVSKYGLNIWTEVFDALFGDVAVNLIIGFILLQIAYHSFGYEIVDDESMIFKDTKVIKLIILAFVVLKCLNGLFFNDSLIPYYDLHFNSIRRYLLLLQYIPYILVYVSIVFEFLSLQKNFKIDDSRIVKSFQLFTIIPPFIAGLKLFFGAFVIHKSNDPGFYDAYFKDILVLIPAFITDILVLLSILVLCFLWRQRNSSSYERVGNSNADQAIELDDMNTNK</sequence>
<keyword evidence="2" id="KW-0732">Signal</keyword>